<reference evidence="9 10" key="1">
    <citation type="submission" date="2019-10" db="EMBL/GenBank/DDBJ databases">
        <title>Corynebacterium sp novel species isolated from the respiratory tract of Marmot.</title>
        <authorList>
            <person name="Zhang G."/>
        </authorList>
    </citation>
    <scope>NUCLEOTIDE SEQUENCE [LARGE SCALE GENOMIC DNA]</scope>
    <source>
        <strain evidence="9 10">336</strain>
    </source>
</reference>
<evidence type="ECO:0000256" key="6">
    <source>
        <dbReference type="ARBA" id="ARBA00022989"/>
    </source>
</evidence>
<dbReference type="InterPro" id="IPR002781">
    <property type="entry name" value="TM_pro_TauE-like"/>
</dbReference>
<organism evidence="9 10">
    <name type="scientific">Corynebacterium zhongnanshanii</name>
    <dbReference type="NCBI Taxonomy" id="2768834"/>
    <lineage>
        <taxon>Bacteria</taxon>
        <taxon>Bacillati</taxon>
        <taxon>Actinomycetota</taxon>
        <taxon>Actinomycetes</taxon>
        <taxon>Mycobacteriales</taxon>
        <taxon>Corynebacteriaceae</taxon>
        <taxon>Corynebacterium</taxon>
    </lineage>
</organism>
<feature type="transmembrane region" description="Helical" evidence="8">
    <location>
        <begin position="71"/>
        <end position="91"/>
    </location>
</feature>
<dbReference type="PANTHER" id="PTHR30269">
    <property type="entry name" value="TRANSMEMBRANE PROTEIN YFCA"/>
    <property type="match status" value="1"/>
</dbReference>
<keyword evidence="7 8" id="KW-0472">Membrane</keyword>
<keyword evidence="10" id="KW-1185">Reference proteome</keyword>
<feature type="transmembrane region" description="Helical" evidence="8">
    <location>
        <begin position="31"/>
        <end position="59"/>
    </location>
</feature>
<evidence type="ECO:0000313" key="10">
    <source>
        <dbReference type="Proteomes" id="UP000436181"/>
    </source>
</evidence>
<dbReference type="RefSeq" id="WP_151843930.1">
    <property type="nucleotide sequence ID" value="NZ_WBZJ01000001.1"/>
</dbReference>
<protein>
    <recommendedName>
        <fullName evidence="8">Probable membrane transporter protein</fullName>
    </recommendedName>
</protein>
<dbReference type="Proteomes" id="UP000436181">
    <property type="component" value="Unassembled WGS sequence"/>
</dbReference>
<gene>
    <name evidence="9" type="ORF">F8377_03115</name>
</gene>
<evidence type="ECO:0000256" key="3">
    <source>
        <dbReference type="ARBA" id="ARBA00022448"/>
    </source>
</evidence>
<dbReference type="InterPro" id="IPR052017">
    <property type="entry name" value="TSUP"/>
</dbReference>
<dbReference type="Pfam" id="PF01925">
    <property type="entry name" value="TauE"/>
    <property type="match status" value="1"/>
</dbReference>
<feature type="transmembrane region" description="Helical" evidence="8">
    <location>
        <begin position="229"/>
        <end position="247"/>
    </location>
</feature>
<evidence type="ECO:0000256" key="1">
    <source>
        <dbReference type="ARBA" id="ARBA00004651"/>
    </source>
</evidence>
<keyword evidence="5 8" id="KW-0812">Transmembrane</keyword>
<accession>A0ABQ6VFG4</accession>
<keyword evidence="6 8" id="KW-1133">Transmembrane helix</keyword>
<comment type="subcellular location">
    <subcellularLocation>
        <location evidence="1 8">Cell membrane</location>
        <topology evidence="1 8">Multi-pass membrane protein</topology>
    </subcellularLocation>
</comment>
<proteinExistence type="inferred from homology"/>
<evidence type="ECO:0000256" key="8">
    <source>
        <dbReference type="RuleBase" id="RU363041"/>
    </source>
</evidence>
<feature type="transmembrane region" description="Helical" evidence="8">
    <location>
        <begin position="128"/>
        <end position="155"/>
    </location>
</feature>
<name>A0ABQ6VFG4_9CORY</name>
<evidence type="ECO:0000256" key="2">
    <source>
        <dbReference type="ARBA" id="ARBA00009142"/>
    </source>
</evidence>
<evidence type="ECO:0000256" key="5">
    <source>
        <dbReference type="ARBA" id="ARBA00022692"/>
    </source>
</evidence>
<dbReference type="EMBL" id="WBZJ01000001">
    <property type="protein sequence ID" value="KAB3523151.1"/>
    <property type="molecule type" value="Genomic_DNA"/>
</dbReference>
<sequence length="249" mass="25703">MSGALLIITVACAIFIGSTMQRIGGMGMGLISAPLLSVIIGPVQGILLVNVLACINAVMNSWSMRRGIDWAMVRRMGSVMVIGSLCGSLLIRGISIPALQVVVGAAIAVALLIVIFGKRYVPPVNGTAPALVTGAIAGFTNTLAGVAGPVITVYAQAAKWDHMRLASTLQPLFAISGGLSFLVKELTGAASLGAVPWAIWPACIVAMILAIALGSRLATRINRETARRLAFILAFAGAFSVLVRGLLAL</sequence>
<evidence type="ECO:0000256" key="7">
    <source>
        <dbReference type="ARBA" id="ARBA00023136"/>
    </source>
</evidence>
<feature type="transmembrane region" description="Helical" evidence="8">
    <location>
        <begin position="197"/>
        <end position="217"/>
    </location>
</feature>
<dbReference type="PANTHER" id="PTHR30269:SF37">
    <property type="entry name" value="MEMBRANE TRANSPORTER PROTEIN"/>
    <property type="match status" value="1"/>
</dbReference>
<evidence type="ECO:0000256" key="4">
    <source>
        <dbReference type="ARBA" id="ARBA00022475"/>
    </source>
</evidence>
<comment type="similarity">
    <text evidence="2 8">Belongs to the 4-toluene sulfonate uptake permease (TSUP) (TC 2.A.102) family.</text>
</comment>
<keyword evidence="4 8" id="KW-1003">Cell membrane</keyword>
<comment type="caution">
    <text evidence="9">The sequence shown here is derived from an EMBL/GenBank/DDBJ whole genome shotgun (WGS) entry which is preliminary data.</text>
</comment>
<keyword evidence="3" id="KW-0813">Transport</keyword>
<feature type="transmembrane region" description="Helical" evidence="8">
    <location>
        <begin position="97"/>
        <end position="116"/>
    </location>
</feature>
<evidence type="ECO:0000313" key="9">
    <source>
        <dbReference type="EMBL" id="KAB3523151.1"/>
    </source>
</evidence>